<dbReference type="RefSeq" id="WP_167131234.1">
    <property type="nucleotide sequence ID" value="NZ_JAANCM010000027.1"/>
</dbReference>
<protein>
    <submittedName>
        <fullName evidence="3">NAD-dependent epimerase/dehydratase family protein</fullName>
    </submittedName>
</protein>
<dbReference type="InterPro" id="IPR001509">
    <property type="entry name" value="Epimerase_deHydtase"/>
</dbReference>
<feature type="compositionally biased region" description="Polar residues" evidence="1">
    <location>
        <begin position="130"/>
        <end position="143"/>
    </location>
</feature>
<evidence type="ECO:0000313" key="3">
    <source>
        <dbReference type="EMBL" id="NHT79073.1"/>
    </source>
</evidence>
<accession>A0AA43ZLD2</accession>
<dbReference type="PANTHER" id="PTHR48079:SF6">
    <property type="entry name" value="NAD(P)-BINDING DOMAIN-CONTAINING PROTEIN-RELATED"/>
    <property type="match status" value="1"/>
</dbReference>
<dbReference type="Gene3D" id="3.40.50.720">
    <property type="entry name" value="NAD(P)-binding Rossmann-like Domain"/>
    <property type="match status" value="1"/>
</dbReference>
<dbReference type="GO" id="GO:0005737">
    <property type="term" value="C:cytoplasm"/>
    <property type="evidence" value="ECO:0007669"/>
    <property type="project" value="TreeGrafter"/>
</dbReference>
<dbReference type="InterPro" id="IPR051783">
    <property type="entry name" value="NAD(P)-dependent_oxidoreduct"/>
</dbReference>
<feature type="domain" description="NAD-dependent epimerase/dehydratase" evidence="2">
    <location>
        <begin position="7"/>
        <end position="231"/>
    </location>
</feature>
<proteinExistence type="predicted"/>
<comment type="caution">
    <text evidence="3">The sequence shown here is derived from an EMBL/GenBank/DDBJ whole genome shotgun (WGS) entry which is preliminary data.</text>
</comment>
<evidence type="ECO:0000256" key="1">
    <source>
        <dbReference type="SAM" id="MobiDB-lite"/>
    </source>
</evidence>
<dbReference type="PANTHER" id="PTHR48079">
    <property type="entry name" value="PROTEIN YEEZ"/>
    <property type="match status" value="1"/>
</dbReference>
<dbReference type="Proteomes" id="UP001155840">
    <property type="component" value="Unassembled WGS sequence"/>
</dbReference>
<dbReference type="AlphaFoldDB" id="A0AA43ZLD2"/>
<evidence type="ECO:0000259" key="2">
    <source>
        <dbReference type="Pfam" id="PF01370"/>
    </source>
</evidence>
<dbReference type="EMBL" id="JAANCM010000027">
    <property type="protein sequence ID" value="NHT79073.1"/>
    <property type="molecule type" value="Genomic_DNA"/>
</dbReference>
<dbReference type="SUPFAM" id="SSF51735">
    <property type="entry name" value="NAD(P)-binding Rossmann-fold domains"/>
    <property type="match status" value="1"/>
</dbReference>
<dbReference type="GO" id="GO:0004029">
    <property type="term" value="F:aldehyde dehydrogenase (NAD+) activity"/>
    <property type="evidence" value="ECO:0007669"/>
    <property type="project" value="TreeGrafter"/>
</dbReference>
<dbReference type="InterPro" id="IPR036291">
    <property type="entry name" value="NAD(P)-bd_dom_sf"/>
</dbReference>
<feature type="region of interest" description="Disordered" evidence="1">
    <location>
        <begin position="123"/>
        <end position="143"/>
    </location>
</feature>
<evidence type="ECO:0000313" key="4">
    <source>
        <dbReference type="Proteomes" id="UP001155840"/>
    </source>
</evidence>
<reference evidence="3" key="1">
    <citation type="submission" date="2020-03" db="EMBL/GenBank/DDBJ databases">
        <title>Ferranicluibacter endophyticum gen. nov., sp. nov., a new genus isolated from Rubus ulmifolius Schott. stem.</title>
        <authorList>
            <person name="Roca-Couso R."/>
            <person name="Flores-Felix J.D."/>
            <person name="Igual J.M."/>
            <person name="Rivas R."/>
        </authorList>
    </citation>
    <scope>NUCLEOTIDE SEQUENCE</scope>
    <source>
        <strain evidence="3">CRRU44</strain>
    </source>
</reference>
<sequence>MAGRAAVIIGGTGQIGRAVAQELIDKGWTVAVTHRGNRPLPRELTESGVTAIVYDRGHSERLRRLIRSGADVVIDTIAYDASHADELLEIENDVGSFVVISSSSVYCDDQGRSLDEGKVNGFPDLPDPMTEQQQTLPPGDQNYSTKKVALERRLLDRSVAPITVLRPCAIHGANSIHPREWWFVKRMIDGRTVIPLAYRGESRFHTTSVANIAGLTAIVSEKPAHRILNIGDERCLSVSEIGDLIRRRLQFPGHFALVDDDRYPPAIGATPWSVPSPFMIDSSAARQLGFKPLSYEDTIAHVCDWLIAFTADGRWKEKLPVFGQYDSDPFDYRAEDDFLASAGKYKLI</sequence>
<organism evidence="3 4">
    <name type="scientific">Ferranicluibacter rubi</name>
    <dbReference type="NCBI Taxonomy" id="2715133"/>
    <lineage>
        <taxon>Bacteria</taxon>
        <taxon>Pseudomonadati</taxon>
        <taxon>Pseudomonadota</taxon>
        <taxon>Alphaproteobacteria</taxon>
        <taxon>Hyphomicrobiales</taxon>
        <taxon>Rhizobiaceae</taxon>
        <taxon>Ferranicluibacter</taxon>
    </lineage>
</organism>
<gene>
    <name evidence="3" type="ORF">G8E10_25570</name>
</gene>
<name>A0AA43ZLD2_9HYPH</name>
<keyword evidence="4" id="KW-1185">Reference proteome</keyword>
<dbReference type="Pfam" id="PF01370">
    <property type="entry name" value="Epimerase"/>
    <property type="match status" value="1"/>
</dbReference>